<dbReference type="Pfam" id="PF00691">
    <property type="entry name" value="OmpA"/>
    <property type="match status" value="1"/>
</dbReference>
<comment type="subcellular location">
    <subcellularLocation>
        <location evidence="1">Cell outer membrane</location>
    </subcellularLocation>
</comment>
<evidence type="ECO:0000256" key="3">
    <source>
        <dbReference type="ARBA" id="ARBA00023237"/>
    </source>
</evidence>
<evidence type="ECO:0000313" key="9">
    <source>
        <dbReference type="Proteomes" id="UP000249169"/>
    </source>
</evidence>
<protein>
    <recommendedName>
        <fullName evidence="7">OmpA-like domain-containing protein</fullName>
    </recommendedName>
</protein>
<dbReference type="SUPFAM" id="SSF103088">
    <property type="entry name" value="OmpA-like"/>
    <property type="match status" value="1"/>
</dbReference>
<dbReference type="GO" id="GO:0009279">
    <property type="term" value="C:cell outer membrane"/>
    <property type="evidence" value="ECO:0007669"/>
    <property type="project" value="UniProtKB-SubCell"/>
</dbReference>
<keyword evidence="3" id="KW-0998">Cell outer membrane</keyword>
<dbReference type="Gene3D" id="3.30.1330.60">
    <property type="entry name" value="OmpA-like domain"/>
    <property type="match status" value="1"/>
</dbReference>
<feature type="region of interest" description="Disordered" evidence="5">
    <location>
        <begin position="359"/>
        <end position="405"/>
    </location>
</feature>
<feature type="signal peptide" evidence="6">
    <location>
        <begin position="1"/>
        <end position="32"/>
    </location>
</feature>
<dbReference type="PROSITE" id="PS51123">
    <property type="entry name" value="OMPA_2"/>
    <property type="match status" value="1"/>
</dbReference>
<dbReference type="InterPro" id="IPR050330">
    <property type="entry name" value="Bact_OuterMem_StrucFunc"/>
</dbReference>
<dbReference type="AlphaFoldDB" id="A0A328C5E9"/>
<dbReference type="InterPro" id="IPR006665">
    <property type="entry name" value="OmpA-like"/>
</dbReference>
<dbReference type="CDD" id="cd07185">
    <property type="entry name" value="OmpA_C-like"/>
    <property type="match status" value="1"/>
</dbReference>
<organism evidence="8 9">
    <name type="scientific">Lujinxingia litoralis</name>
    <dbReference type="NCBI Taxonomy" id="2211119"/>
    <lineage>
        <taxon>Bacteria</taxon>
        <taxon>Deltaproteobacteria</taxon>
        <taxon>Bradymonadales</taxon>
        <taxon>Lujinxingiaceae</taxon>
        <taxon>Lujinxingia</taxon>
    </lineage>
</organism>
<keyword evidence="6" id="KW-0732">Signal</keyword>
<feature type="domain" description="OmpA-like" evidence="7">
    <location>
        <begin position="407"/>
        <end position="525"/>
    </location>
</feature>
<evidence type="ECO:0000259" key="7">
    <source>
        <dbReference type="PROSITE" id="PS51123"/>
    </source>
</evidence>
<dbReference type="PRINTS" id="PR01021">
    <property type="entry name" value="OMPADOMAIN"/>
</dbReference>
<dbReference type="EMBL" id="QHKO01000004">
    <property type="protein sequence ID" value="RAL22459.1"/>
    <property type="molecule type" value="Genomic_DNA"/>
</dbReference>
<dbReference type="InterPro" id="IPR006664">
    <property type="entry name" value="OMP_bac"/>
</dbReference>
<evidence type="ECO:0000313" key="8">
    <source>
        <dbReference type="EMBL" id="RAL22459.1"/>
    </source>
</evidence>
<reference evidence="8 9" key="1">
    <citation type="submission" date="2018-05" db="EMBL/GenBank/DDBJ databases">
        <title>Lujinxingia marina gen. nov. sp. nov., a new facultative anaerobic member of the class Deltaproteobacteria, and proposal of Lujinxingaceae fam. nov.</title>
        <authorList>
            <person name="Li C.-M."/>
        </authorList>
    </citation>
    <scope>NUCLEOTIDE SEQUENCE [LARGE SCALE GENOMIC DNA]</scope>
    <source>
        <strain evidence="8 9">B210</strain>
    </source>
</reference>
<dbReference type="PANTHER" id="PTHR30329:SF21">
    <property type="entry name" value="LIPOPROTEIN YIAD-RELATED"/>
    <property type="match status" value="1"/>
</dbReference>
<comment type="caution">
    <text evidence="8">The sequence shown here is derived from an EMBL/GenBank/DDBJ whole genome shotgun (WGS) entry which is preliminary data.</text>
</comment>
<evidence type="ECO:0000256" key="6">
    <source>
        <dbReference type="SAM" id="SignalP"/>
    </source>
</evidence>
<sequence length="527" mass="56604">MCVGVGGLRMNKRWAGWGLLVGAMMSAAPAVAQDAPELPPLQVQRFRPAPGVGDYLGVFGTAVAPHLGWQVGGYFNYADDPVQIAALNSPERRTVAYQAQLDLMGSVGLWDRAEIGLVLPWTVLQRGEELQPLLPPGSSSSSDLTRSALNDWRVTAKYQILGLDRSKVGLALIGALSIPMGDEQALSGDGGVGAEGLLAADYVVFDAIRLGANLGFRYRPGQRVIRQNVIGNEILWGFAAHAPFLTENLDILAEVNGAVGVAHKVAPLSGIASGEVPAEIKGALRYRVAEGWTVTGGLGAGLSEGIGSPNWRAFLGLGGQWVTGGWWEVDYASPTFLAEIDPCDPDYLNQRGRRLRLEREDCPELEPQPDPEEATALLDKPVEPRRTPPRPAPEPEPPRSKPERAVVRQGAIIITEQVNFETGSATIVQESYGILDDVADLMVRIPAIELVRVEGHTDSVGRADRNLALSQARADSVKSYLVSKGVDAGRLEAVGYGQSRPVADNKNAEGRALNRRVEFNILEMAPQ</sequence>
<feature type="chain" id="PRO_5016363686" description="OmpA-like domain-containing protein" evidence="6">
    <location>
        <begin position="33"/>
        <end position="527"/>
    </location>
</feature>
<gene>
    <name evidence="8" type="ORF">DL240_11480</name>
</gene>
<evidence type="ECO:0000256" key="5">
    <source>
        <dbReference type="SAM" id="MobiDB-lite"/>
    </source>
</evidence>
<dbReference type="Proteomes" id="UP000249169">
    <property type="component" value="Unassembled WGS sequence"/>
</dbReference>
<evidence type="ECO:0000256" key="1">
    <source>
        <dbReference type="ARBA" id="ARBA00004442"/>
    </source>
</evidence>
<dbReference type="InterPro" id="IPR036737">
    <property type="entry name" value="OmpA-like_sf"/>
</dbReference>
<dbReference type="PANTHER" id="PTHR30329">
    <property type="entry name" value="STATOR ELEMENT OF FLAGELLAR MOTOR COMPLEX"/>
    <property type="match status" value="1"/>
</dbReference>
<evidence type="ECO:0000256" key="4">
    <source>
        <dbReference type="PROSITE-ProRule" id="PRU00473"/>
    </source>
</evidence>
<keyword evidence="9" id="KW-1185">Reference proteome</keyword>
<evidence type="ECO:0000256" key="2">
    <source>
        <dbReference type="ARBA" id="ARBA00023136"/>
    </source>
</evidence>
<keyword evidence="2 4" id="KW-0472">Membrane</keyword>
<proteinExistence type="predicted"/>
<feature type="compositionally biased region" description="Acidic residues" evidence="5">
    <location>
        <begin position="363"/>
        <end position="373"/>
    </location>
</feature>
<name>A0A328C5E9_9DELT</name>
<accession>A0A328C5E9</accession>
<feature type="compositionally biased region" description="Basic and acidic residues" evidence="5">
    <location>
        <begin position="396"/>
        <end position="405"/>
    </location>
</feature>